<dbReference type="PANTHER" id="PTHR21419:SF30">
    <property type="entry name" value="IG-LIKE DOMAIN-CONTAINING PROTEIN"/>
    <property type="match status" value="1"/>
</dbReference>
<dbReference type="AlphaFoldDB" id="A0A0L7QNY6"/>
<evidence type="ECO:0000313" key="6">
    <source>
        <dbReference type="EMBL" id="KOC60289.1"/>
    </source>
</evidence>
<evidence type="ECO:0000313" key="7">
    <source>
        <dbReference type="Proteomes" id="UP000053825"/>
    </source>
</evidence>
<feature type="domain" description="FAM234A/B beta-propeller" evidence="5">
    <location>
        <begin position="19"/>
        <end position="161"/>
    </location>
</feature>
<evidence type="ECO:0000259" key="5">
    <source>
        <dbReference type="Pfam" id="PF23727"/>
    </source>
</evidence>
<accession>A0A0L7QNY6</accession>
<keyword evidence="3" id="KW-1133">Transmembrane helix</keyword>
<proteinExistence type="predicted"/>
<dbReference type="EMBL" id="KQ414843">
    <property type="protein sequence ID" value="KOC60289.1"/>
    <property type="molecule type" value="Genomic_DNA"/>
</dbReference>
<feature type="non-terminal residue" evidence="6">
    <location>
        <position position="1"/>
    </location>
</feature>
<dbReference type="Proteomes" id="UP000053825">
    <property type="component" value="Unassembled WGS sequence"/>
</dbReference>
<dbReference type="PANTHER" id="PTHR21419">
    <property type="match status" value="1"/>
</dbReference>
<evidence type="ECO:0000256" key="4">
    <source>
        <dbReference type="ARBA" id="ARBA00023136"/>
    </source>
</evidence>
<dbReference type="OrthoDB" id="6364780at2759"/>
<evidence type="ECO:0000256" key="2">
    <source>
        <dbReference type="ARBA" id="ARBA00022692"/>
    </source>
</evidence>
<dbReference type="InterPro" id="IPR045232">
    <property type="entry name" value="FAM234"/>
</dbReference>
<keyword evidence="2" id="KW-0812">Transmembrane</keyword>
<sequence>IFLELHGTISITYGNPSNLIFLVRGQRYRGNDTSSDQGQISPDGGGVMSMQGNSGLPLWLVSLKRQPTEIDCISVDTDRSGKPDCIVAGDQGLLASIEPIAGTIHWSSKIYTFKKLPLILSDIDSDGVEDFLSIEIAVKNMPNIVLLSGGSGSCPGEFCRASVNLTLQKHGNQPVIIWDHISPNSFVSKPAFLIMPGKPYTSGFAIKFWQWINPMSEHTKKVSIITERRLIERVLIVFVNYTDVQVMNASQSDIIQLCQDGNCQPNLNSRARFSSIKIDYISKDNFPELISYWSSYDMESPKILTSKVQVAKLDSLVMGLPHINV</sequence>
<protein>
    <recommendedName>
        <fullName evidence="5">FAM234A/B beta-propeller domain-containing protein</fullName>
    </recommendedName>
</protein>
<keyword evidence="4" id="KW-0472">Membrane</keyword>
<evidence type="ECO:0000256" key="3">
    <source>
        <dbReference type="ARBA" id="ARBA00022989"/>
    </source>
</evidence>
<comment type="subcellular location">
    <subcellularLocation>
        <location evidence="1">Membrane</location>
        <topology evidence="1">Single-pass membrane protein</topology>
    </subcellularLocation>
</comment>
<organism evidence="6 7">
    <name type="scientific">Habropoda laboriosa</name>
    <dbReference type="NCBI Taxonomy" id="597456"/>
    <lineage>
        <taxon>Eukaryota</taxon>
        <taxon>Metazoa</taxon>
        <taxon>Ecdysozoa</taxon>
        <taxon>Arthropoda</taxon>
        <taxon>Hexapoda</taxon>
        <taxon>Insecta</taxon>
        <taxon>Pterygota</taxon>
        <taxon>Neoptera</taxon>
        <taxon>Endopterygota</taxon>
        <taxon>Hymenoptera</taxon>
        <taxon>Apocrita</taxon>
        <taxon>Aculeata</taxon>
        <taxon>Apoidea</taxon>
        <taxon>Anthophila</taxon>
        <taxon>Apidae</taxon>
        <taxon>Habropoda</taxon>
    </lineage>
</organism>
<keyword evidence="7" id="KW-1185">Reference proteome</keyword>
<dbReference type="InterPro" id="IPR055409">
    <property type="entry name" value="Beta-prop_FAM234A_B"/>
</dbReference>
<name>A0A0L7QNY6_9HYME</name>
<dbReference type="GO" id="GO:0016020">
    <property type="term" value="C:membrane"/>
    <property type="evidence" value="ECO:0007669"/>
    <property type="project" value="UniProtKB-SubCell"/>
</dbReference>
<gene>
    <name evidence="6" type="ORF">WH47_08661</name>
</gene>
<reference evidence="6 7" key="1">
    <citation type="submission" date="2015-07" db="EMBL/GenBank/DDBJ databases">
        <title>The genome of Habropoda laboriosa.</title>
        <authorList>
            <person name="Pan H."/>
            <person name="Kapheim K."/>
        </authorList>
    </citation>
    <scope>NUCLEOTIDE SEQUENCE [LARGE SCALE GENOMIC DNA]</scope>
    <source>
        <strain evidence="6">0110345459</strain>
    </source>
</reference>
<dbReference type="Pfam" id="PF23727">
    <property type="entry name" value="Beta-prop_FAM234A_B"/>
    <property type="match status" value="1"/>
</dbReference>
<evidence type="ECO:0000256" key="1">
    <source>
        <dbReference type="ARBA" id="ARBA00004167"/>
    </source>
</evidence>